<dbReference type="AlphaFoldDB" id="A0A172RX73"/>
<protein>
    <submittedName>
        <fullName evidence="1">Uncharacterized protein</fullName>
    </submittedName>
</protein>
<keyword evidence="2" id="KW-1185">Reference proteome</keyword>
<dbReference type="STRING" id="79604.AAY81_03250"/>
<dbReference type="PATRIC" id="fig|79604.3.peg.661"/>
<name>A0A172RX73_9ACTN</name>
<dbReference type="EMBL" id="FOEC01000003">
    <property type="protein sequence ID" value="SEO61500.1"/>
    <property type="molecule type" value="Genomic_DNA"/>
</dbReference>
<reference evidence="2" key="1">
    <citation type="submission" date="2016-10" db="EMBL/GenBank/DDBJ databases">
        <authorList>
            <person name="Varghese N."/>
        </authorList>
    </citation>
    <scope>NUCLEOTIDE SEQUENCE [LARGE SCALE GENOMIC DNA]</scope>
    <source>
        <strain evidence="2">DSM 21843</strain>
    </source>
</reference>
<accession>A0A172RX73</accession>
<dbReference type="KEGG" id="ddt:AAY81_03250"/>
<proteinExistence type="predicted"/>
<dbReference type="Proteomes" id="UP000182975">
    <property type="component" value="Unassembled WGS sequence"/>
</dbReference>
<evidence type="ECO:0000313" key="2">
    <source>
        <dbReference type="Proteomes" id="UP000182975"/>
    </source>
</evidence>
<organism evidence="1 2">
    <name type="scientific">Denitrobacterium detoxificans</name>
    <dbReference type="NCBI Taxonomy" id="79604"/>
    <lineage>
        <taxon>Bacteria</taxon>
        <taxon>Bacillati</taxon>
        <taxon>Actinomycetota</taxon>
        <taxon>Coriobacteriia</taxon>
        <taxon>Eggerthellales</taxon>
        <taxon>Eggerthellaceae</taxon>
        <taxon>Denitrobacterium</taxon>
    </lineage>
</organism>
<sequence length="74" mass="8201">MISEPSGVFRSAFLVFGVVSAVDLHLTDEEIAYLEEPYVPHAIVGVMAQNKPADSAKEHVWLANAKYLKEEVDK</sequence>
<gene>
    <name evidence="1" type="ORF">SAMN02910314_00666</name>
</gene>
<evidence type="ECO:0000313" key="1">
    <source>
        <dbReference type="EMBL" id="SEO61500.1"/>
    </source>
</evidence>
<dbReference type="RefSeq" id="WP_066661313.1">
    <property type="nucleotide sequence ID" value="NZ_CP011402.1"/>
</dbReference>